<dbReference type="Proteomes" id="UP000215914">
    <property type="component" value="Chromosome 15"/>
</dbReference>
<reference evidence="2 4" key="1">
    <citation type="journal article" date="2017" name="Nature">
        <title>The sunflower genome provides insights into oil metabolism, flowering and Asterid evolution.</title>
        <authorList>
            <person name="Badouin H."/>
            <person name="Gouzy J."/>
            <person name="Grassa C.J."/>
            <person name="Murat F."/>
            <person name="Staton S.E."/>
            <person name="Cottret L."/>
            <person name="Lelandais-Briere C."/>
            <person name="Owens G.L."/>
            <person name="Carrere S."/>
            <person name="Mayjonade B."/>
            <person name="Legrand L."/>
            <person name="Gill N."/>
            <person name="Kane N.C."/>
            <person name="Bowers J.E."/>
            <person name="Hubner S."/>
            <person name="Bellec A."/>
            <person name="Berard A."/>
            <person name="Berges H."/>
            <person name="Blanchet N."/>
            <person name="Boniface M.C."/>
            <person name="Brunel D."/>
            <person name="Catrice O."/>
            <person name="Chaidir N."/>
            <person name="Claudel C."/>
            <person name="Donnadieu C."/>
            <person name="Faraut T."/>
            <person name="Fievet G."/>
            <person name="Helmstetter N."/>
            <person name="King M."/>
            <person name="Knapp S.J."/>
            <person name="Lai Z."/>
            <person name="Le Paslier M.C."/>
            <person name="Lippi Y."/>
            <person name="Lorenzon L."/>
            <person name="Mandel J.R."/>
            <person name="Marage G."/>
            <person name="Marchand G."/>
            <person name="Marquand E."/>
            <person name="Bret-Mestries E."/>
            <person name="Morien E."/>
            <person name="Nambeesan S."/>
            <person name="Nguyen T."/>
            <person name="Pegot-Espagnet P."/>
            <person name="Pouilly N."/>
            <person name="Raftis F."/>
            <person name="Sallet E."/>
            <person name="Schiex T."/>
            <person name="Thomas J."/>
            <person name="Vandecasteele C."/>
            <person name="Vares D."/>
            <person name="Vear F."/>
            <person name="Vautrin S."/>
            <person name="Crespi M."/>
            <person name="Mangin B."/>
            <person name="Burke J.M."/>
            <person name="Salse J."/>
            <person name="Munos S."/>
            <person name="Vincourt P."/>
            <person name="Rieseberg L.H."/>
            <person name="Langlade N.B."/>
        </authorList>
    </citation>
    <scope>NUCLEOTIDE SEQUENCE [LARGE SCALE GENOMIC DNA]</scope>
    <source>
        <strain evidence="4">cv. SF193</strain>
        <tissue evidence="2">Leaves</tissue>
    </source>
</reference>
<sequence>MGDVDTSNNNDLAVQITNLLKNSLNNQNQTSKQNLSDGLKINLKLNSQNYALWARMIRVAIGGKSKALLSHLTGKPAPPKPNDESFDQWEQDDLVVISWLIQNIEPALASNLTEFPTAKTLWDALVVTYSSGKDKLQTFDLHVKANGIKQNGSPLEDFWIIMQGVWGEIERRDPNPMTCPEDITTYNKIRSEQKLFQFLNALDRQYDTVKREILRWDPLPSAEGAYAAVRKEMAHQGILGITIDTSYNPNGVAAGLNANGSRESEGLGFLSRGRVDQKSSNTGSSFRIDKSKLKCGHCGMSKHTKDQCFQLVGYPEWWNDNHKTQKGGKISTAAGRSSAAIGNQKATSSGGKGQEDTDGGGASGFGGMAAGNYIGQEEDTNGGYHDGGDHWAWH</sequence>
<name>A0A251S985_HELAN</name>
<dbReference type="InParanoid" id="A0A251S985"/>
<dbReference type="AlphaFoldDB" id="A0A251S985"/>
<feature type="compositionally biased region" description="Polar residues" evidence="1">
    <location>
        <begin position="340"/>
        <end position="349"/>
    </location>
</feature>
<dbReference type="OMA" id="DITTYNK"/>
<dbReference type="EMBL" id="CM007904">
    <property type="protein sequence ID" value="OTF95102.1"/>
    <property type="molecule type" value="Genomic_DNA"/>
</dbReference>
<evidence type="ECO:0000313" key="3">
    <source>
        <dbReference type="EMBL" id="OTF95102.1"/>
    </source>
</evidence>
<evidence type="ECO:0000313" key="2">
    <source>
        <dbReference type="EMBL" id="KAF5764497.1"/>
    </source>
</evidence>
<feature type="compositionally biased region" description="Gly residues" evidence="1">
    <location>
        <begin position="359"/>
        <end position="369"/>
    </location>
</feature>
<proteinExistence type="predicted"/>
<evidence type="ECO:0000256" key="1">
    <source>
        <dbReference type="SAM" id="MobiDB-lite"/>
    </source>
</evidence>
<evidence type="ECO:0000313" key="4">
    <source>
        <dbReference type="Proteomes" id="UP000215914"/>
    </source>
</evidence>
<dbReference type="Gramene" id="mRNA:HanXRQr2_Chr15g0692711">
    <property type="protein sequence ID" value="mRNA:HanXRQr2_Chr15g0692711"/>
    <property type="gene ID" value="HanXRQr2_Chr15g0692711"/>
</dbReference>
<accession>A0A251S985</accession>
<keyword evidence="4" id="KW-1185">Reference proteome</keyword>
<dbReference type="OrthoDB" id="1750575at2759"/>
<reference evidence="2" key="3">
    <citation type="submission" date="2020-06" db="EMBL/GenBank/DDBJ databases">
        <title>Helianthus annuus Genome sequencing and assembly Release 2.</title>
        <authorList>
            <person name="Gouzy J."/>
            <person name="Langlade N."/>
            <person name="Munos S."/>
        </authorList>
    </citation>
    <scope>NUCLEOTIDE SEQUENCE</scope>
    <source>
        <tissue evidence="2">Leaves</tissue>
    </source>
</reference>
<organism evidence="3 4">
    <name type="scientific">Helianthus annuus</name>
    <name type="common">Common sunflower</name>
    <dbReference type="NCBI Taxonomy" id="4232"/>
    <lineage>
        <taxon>Eukaryota</taxon>
        <taxon>Viridiplantae</taxon>
        <taxon>Streptophyta</taxon>
        <taxon>Embryophyta</taxon>
        <taxon>Tracheophyta</taxon>
        <taxon>Spermatophyta</taxon>
        <taxon>Magnoliopsida</taxon>
        <taxon>eudicotyledons</taxon>
        <taxon>Gunneridae</taxon>
        <taxon>Pentapetalae</taxon>
        <taxon>asterids</taxon>
        <taxon>campanulids</taxon>
        <taxon>Asterales</taxon>
        <taxon>Asteraceae</taxon>
        <taxon>Asteroideae</taxon>
        <taxon>Heliantheae alliance</taxon>
        <taxon>Heliantheae</taxon>
        <taxon>Helianthus</taxon>
    </lineage>
</organism>
<protein>
    <submittedName>
        <fullName evidence="3">Putative gag-polypeptide of LTR copia-type</fullName>
    </submittedName>
</protein>
<gene>
    <name evidence="3" type="ORF">HannXRQ_Chr15g0479381</name>
    <name evidence="2" type="ORF">HanXRQr2_Chr15g0692711</name>
</gene>
<reference evidence="3" key="2">
    <citation type="submission" date="2017-02" db="EMBL/GenBank/DDBJ databases">
        <title>Sunflower complete genome.</title>
        <authorList>
            <person name="Langlade N."/>
            <person name="Munos S."/>
        </authorList>
    </citation>
    <scope>NUCLEOTIDE SEQUENCE [LARGE SCALE GENOMIC DNA]</scope>
    <source>
        <tissue evidence="3">Leaves</tissue>
    </source>
</reference>
<dbReference type="EMBL" id="MNCJ02000330">
    <property type="protein sequence ID" value="KAF5764497.1"/>
    <property type="molecule type" value="Genomic_DNA"/>
</dbReference>
<dbReference type="PANTHER" id="PTHR34222">
    <property type="entry name" value="GAG_PRE-INTEGRS DOMAIN-CONTAINING PROTEIN"/>
    <property type="match status" value="1"/>
</dbReference>
<dbReference type="PANTHER" id="PTHR34222:SF43">
    <property type="entry name" value="RETROTRANSPOSON GAG DOMAIN-CONTAINING PROTEIN"/>
    <property type="match status" value="1"/>
</dbReference>
<feature type="region of interest" description="Disordered" evidence="1">
    <location>
        <begin position="325"/>
        <end position="394"/>
    </location>
</feature>